<evidence type="ECO:0000313" key="5">
    <source>
        <dbReference type="Proteomes" id="UP000693970"/>
    </source>
</evidence>
<keyword evidence="5" id="KW-1185">Reference proteome</keyword>
<dbReference type="Proteomes" id="UP000693970">
    <property type="component" value="Unassembled WGS sequence"/>
</dbReference>
<dbReference type="GO" id="GO:0051082">
    <property type="term" value="F:unfolded protein binding"/>
    <property type="evidence" value="ECO:0007669"/>
    <property type="project" value="TreeGrafter"/>
</dbReference>
<dbReference type="InterPro" id="IPR048696">
    <property type="entry name" value="SHQ1-like_CS"/>
</dbReference>
<dbReference type="EMBL" id="JAGRRH010000003">
    <property type="protein sequence ID" value="KAG7371791.1"/>
    <property type="molecule type" value="Genomic_DNA"/>
</dbReference>
<comment type="caution">
    <text evidence="4">The sequence shown here is derived from an EMBL/GenBank/DDBJ whole genome shotgun (WGS) entry which is preliminary data.</text>
</comment>
<organism evidence="4 5">
    <name type="scientific">Nitzschia inconspicua</name>
    <dbReference type="NCBI Taxonomy" id="303405"/>
    <lineage>
        <taxon>Eukaryota</taxon>
        <taxon>Sar</taxon>
        <taxon>Stramenopiles</taxon>
        <taxon>Ochrophyta</taxon>
        <taxon>Bacillariophyta</taxon>
        <taxon>Bacillariophyceae</taxon>
        <taxon>Bacillariophycidae</taxon>
        <taxon>Bacillariales</taxon>
        <taxon>Bacillariaceae</taxon>
        <taxon>Nitzschia</taxon>
    </lineage>
</organism>
<dbReference type="GO" id="GO:0000493">
    <property type="term" value="P:box H/ACA snoRNP assembly"/>
    <property type="evidence" value="ECO:0007669"/>
    <property type="project" value="InterPro"/>
</dbReference>
<dbReference type="GO" id="GO:0005654">
    <property type="term" value="C:nucleoplasm"/>
    <property type="evidence" value="ECO:0007669"/>
    <property type="project" value="TreeGrafter"/>
</dbReference>
<proteinExistence type="inferred from homology"/>
<dbReference type="InterPro" id="IPR007009">
    <property type="entry name" value="Shq1_C"/>
</dbReference>
<dbReference type="PANTHER" id="PTHR12967:SF0">
    <property type="entry name" value="PROTEIN SHQ1 HOMOLOG"/>
    <property type="match status" value="1"/>
</dbReference>
<feature type="domain" description="CS" evidence="3">
    <location>
        <begin position="2"/>
        <end position="96"/>
    </location>
</feature>
<sequence>MPITPRFSLSQTDTHIIVDIDVPHVRVSAESVQLVVEENSILHFASPPYLLLLNFQNDGEFDELADENCATYLPDDHGKIRLELLKKTTGLWKNLDMIGRLVKGKTDNGTSNWLKEIVGETKDQELEENSVTQKEVGNDSYKASTDRGCDTATTSNGAYGFARMFRGIFTDLGRDTMGQEMFSSVWDEGEYQVHGDDYRIQRRQDRLQKEQDHFSIERYLGDMDIEDDYLYQCAMAMVPHWSDPKNGVCDSVEEVTQNMTELNVCSSTSIGPATQEARASPFSAEEQRKLASIPYPLLPTTFDKDLAITVLLDILYAYVYDHLLTDGEPTVESAWTISILSVGLSWLEDPESVHDCVRQSLRRTLVYPYIRNLDFALFVWKQVTTILQSGPFTVVRCLLQIREILHQSEFYYLGNKMYVDPLLAWIQKDTDEVTGLFVDTIEKLQQEACEEISWKESLGLGLSELEESELDCEAISESTSTSDDSTDDESSADGSKSCDGRDGRSVETTPEQIETRNNNIEVSSALRDENLLVSAMANLSIPEASQEEKVLPRSNKKALIEEIN</sequence>
<evidence type="ECO:0000313" key="4">
    <source>
        <dbReference type="EMBL" id="KAG7371791.1"/>
    </source>
</evidence>
<name>A0A9K3M462_9STRA</name>
<evidence type="ECO:0000256" key="2">
    <source>
        <dbReference type="SAM" id="MobiDB-lite"/>
    </source>
</evidence>
<reference evidence="4" key="1">
    <citation type="journal article" date="2021" name="Sci. Rep.">
        <title>Diploid genomic architecture of Nitzschia inconspicua, an elite biomass production diatom.</title>
        <authorList>
            <person name="Oliver A."/>
            <person name="Podell S."/>
            <person name="Pinowska A."/>
            <person name="Traller J.C."/>
            <person name="Smith S.R."/>
            <person name="McClure R."/>
            <person name="Beliaev A."/>
            <person name="Bohutskyi P."/>
            <person name="Hill E.A."/>
            <person name="Rabines A."/>
            <person name="Zheng H."/>
            <person name="Allen L.Z."/>
            <person name="Kuo A."/>
            <person name="Grigoriev I.V."/>
            <person name="Allen A.E."/>
            <person name="Hazlebeck D."/>
            <person name="Allen E.E."/>
        </authorList>
    </citation>
    <scope>NUCLEOTIDE SEQUENCE</scope>
    <source>
        <strain evidence="4">Hildebrandi</strain>
    </source>
</reference>
<dbReference type="PROSITE" id="PS51203">
    <property type="entry name" value="CS"/>
    <property type="match status" value="1"/>
</dbReference>
<dbReference type="OrthoDB" id="73639at2759"/>
<accession>A0A9K3M462</accession>
<evidence type="ECO:0000259" key="3">
    <source>
        <dbReference type="PROSITE" id="PS51203"/>
    </source>
</evidence>
<dbReference type="InterPro" id="IPR007052">
    <property type="entry name" value="CS_dom"/>
</dbReference>
<dbReference type="AlphaFoldDB" id="A0A9K3M462"/>
<feature type="compositionally biased region" description="Polar residues" evidence="2">
    <location>
        <begin position="506"/>
        <end position="519"/>
    </location>
</feature>
<comment type="similarity">
    <text evidence="1">Belongs to the SHQ1 family.</text>
</comment>
<dbReference type="Pfam" id="PF04925">
    <property type="entry name" value="SHQ1"/>
    <property type="match status" value="1"/>
</dbReference>
<feature type="region of interest" description="Disordered" evidence="2">
    <location>
        <begin position="544"/>
        <end position="564"/>
    </location>
</feature>
<dbReference type="GO" id="GO:0005737">
    <property type="term" value="C:cytoplasm"/>
    <property type="evidence" value="ECO:0007669"/>
    <property type="project" value="TreeGrafter"/>
</dbReference>
<protein>
    <submittedName>
        <fullName evidence="4">SHQ1 domain containing protein</fullName>
    </submittedName>
</protein>
<feature type="region of interest" description="Disordered" evidence="2">
    <location>
        <begin position="472"/>
        <end position="519"/>
    </location>
</feature>
<dbReference type="PANTHER" id="PTHR12967">
    <property type="entry name" value="PROTEIN SHQ1 HOMOLOG"/>
    <property type="match status" value="1"/>
</dbReference>
<feature type="compositionally biased region" description="Basic and acidic residues" evidence="2">
    <location>
        <begin position="496"/>
        <end position="505"/>
    </location>
</feature>
<dbReference type="InterPro" id="IPR039742">
    <property type="entry name" value="Shq1"/>
</dbReference>
<evidence type="ECO:0000256" key="1">
    <source>
        <dbReference type="ARBA" id="ARBA00005607"/>
    </source>
</evidence>
<reference evidence="4" key="2">
    <citation type="submission" date="2021-04" db="EMBL/GenBank/DDBJ databases">
        <authorList>
            <person name="Podell S."/>
        </authorList>
    </citation>
    <scope>NUCLEOTIDE SEQUENCE</scope>
    <source>
        <strain evidence="4">Hildebrandi</strain>
    </source>
</reference>
<dbReference type="Pfam" id="PF21413">
    <property type="entry name" value="SHQ1-like_CS"/>
    <property type="match status" value="1"/>
</dbReference>
<gene>
    <name evidence="4" type="ORF">IV203_017933</name>
</gene>